<evidence type="ECO:0000313" key="1">
    <source>
        <dbReference type="EMBL" id="PSL17603.1"/>
    </source>
</evidence>
<dbReference type="AlphaFoldDB" id="A0A2P8F7B4"/>
<dbReference type="RefSeq" id="WP_279338363.1">
    <property type="nucleotide sequence ID" value="NZ_PYGJ01000016.1"/>
</dbReference>
<organism evidence="1 2">
    <name type="scientific">Shimia abyssi</name>
    <dbReference type="NCBI Taxonomy" id="1662395"/>
    <lineage>
        <taxon>Bacteria</taxon>
        <taxon>Pseudomonadati</taxon>
        <taxon>Pseudomonadota</taxon>
        <taxon>Alphaproteobacteria</taxon>
        <taxon>Rhodobacterales</taxon>
        <taxon>Roseobacteraceae</taxon>
    </lineage>
</organism>
<dbReference type="Proteomes" id="UP000240418">
    <property type="component" value="Unassembled WGS sequence"/>
</dbReference>
<comment type="caution">
    <text evidence="1">The sequence shown here is derived from an EMBL/GenBank/DDBJ whole genome shotgun (WGS) entry which is preliminary data.</text>
</comment>
<dbReference type="EMBL" id="PYGJ01000016">
    <property type="protein sequence ID" value="PSL17603.1"/>
    <property type="molecule type" value="Genomic_DNA"/>
</dbReference>
<dbReference type="Pfam" id="PF01527">
    <property type="entry name" value="HTH_Tnp_1"/>
    <property type="match status" value="1"/>
</dbReference>
<evidence type="ECO:0008006" key="3">
    <source>
        <dbReference type="Google" id="ProtNLM"/>
    </source>
</evidence>
<keyword evidence="2" id="KW-1185">Reference proteome</keyword>
<evidence type="ECO:0000313" key="2">
    <source>
        <dbReference type="Proteomes" id="UP000240418"/>
    </source>
</evidence>
<proteinExistence type="predicted"/>
<gene>
    <name evidence="1" type="ORF">CLV88_11650</name>
</gene>
<protein>
    <recommendedName>
        <fullName evidence="3">Transposase</fullName>
    </recommendedName>
</protein>
<accession>A0A2P8F7B4</accession>
<name>A0A2P8F7B4_9RHOB</name>
<reference evidence="1 2" key="1">
    <citation type="submission" date="2018-03" db="EMBL/GenBank/DDBJ databases">
        <title>Genomic Encyclopedia of Archaeal and Bacterial Type Strains, Phase II (KMG-II): from individual species to whole genera.</title>
        <authorList>
            <person name="Goeker M."/>
        </authorList>
    </citation>
    <scope>NUCLEOTIDE SEQUENCE [LARGE SCALE GENOMIC DNA]</scope>
    <source>
        <strain evidence="1 2">DSM 100673</strain>
    </source>
</reference>
<sequence length="40" mass="4591">MKIARYADAQIMDLLKQTESGMRVSELCSEYGMRSTSFDK</sequence>
<dbReference type="InterPro" id="IPR002514">
    <property type="entry name" value="Transposase_8"/>
</dbReference>